<dbReference type="EMBL" id="CP136894">
    <property type="protein sequence ID" value="WOL07127.1"/>
    <property type="molecule type" value="Genomic_DNA"/>
</dbReference>
<organism evidence="1 2">
    <name type="scientific">Canna indica</name>
    <name type="common">Indian-shot</name>
    <dbReference type="NCBI Taxonomy" id="4628"/>
    <lineage>
        <taxon>Eukaryota</taxon>
        <taxon>Viridiplantae</taxon>
        <taxon>Streptophyta</taxon>
        <taxon>Embryophyta</taxon>
        <taxon>Tracheophyta</taxon>
        <taxon>Spermatophyta</taxon>
        <taxon>Magnoliopsida</taxon>
        <taxon>Liliopsida</taxon>
        <taxon>Zingiberales</taxon>
        <taxon>Cannaceae</taxon>
        <taxon>Canna</taxon>
    </lineage>
</organism>
<evidence type="ECO:0000313" key="2">
    <source>
        <dbReference type="Proteomes" id="UP001327560"/>
    </source>
</evidence>
<dbReference type="Proteomes" id="UP001327560">
    <property type="component" value="Chromosome 5"/>
</dbReference>
<evidence type="ECO:0000313" key="1">
    <source>
        <dbReference type="EMBL" id="WOL07127.1"/>
    </source>
</evidence>
<accession>A0AAQ3KIU4</accession>
<proteinExistence type="predicted"/>
<dbReference type="SUPFAM" id="SSF56219">
    <property type="entry name" value="DNase I-like"/>
    <property type="match status" value="1"/>
</dbReference>
<dbReference type="PANTHER" id="PTHR33710:SF62">
    <property type="entry name" value="DUF4283 DOMAIN PROTEIN"/>
    <property type="match status" value="1"/>
</dbReference>
<protein>
    <submittedName>
        <fullName evidence="1">Reverse transcriptase</fullName>
    </submittedName>
</protein>
<gene>
    <name evidence="1" type="ORF">Cni_G15864</name>
</gene>
<dbReference type="InterPro" id="IPR036691">
    <property type="entry name" value="Endo/exonu/phosph_ase_sf"/>
</dbReference>
<sequence length="159" mass="18653">MPWLIIGDYNCIDNSDDKRGGLMEIKFEGNSFTWDNKRKGARRIQARLDKGLVNWEWIDMYSSNTIKHLNMIAFDHRPLLTAESKHLSKNFNRKFIFEHHWLEMDGIEQIIKENWCPDSCNKVQSLSEIGSMLSKMGKNISVWARHNICPIEKELKASK</sequence>
<keyword evidence="1" id="KW-0695">RNA-directed DNA polymerase</keyword>
<keyword evidence="1" id="KW-0548">Nucleotidyltransferase</keyword>
<keyword evidence="1" id="KW-0808">Transferase</keyword>
<name>A0AAQ3KIU4_9LILI</name>
<reference evidence="1 2" key="1">
    <citation type="submission" date="2023-10" db="EMBL/GenBank/DDBJ databases">
        <title>Chromosome-scale genome assembly provides insights into flower coloration mechanisms of Canna indica.</title>
        <authorList>
            <person name="Li C."/>
        </authorList>
    </citation>
    <scope>NUCLEOTIDE SEQUENCE [LARGE SCALE GENOMIC DNA]</scope>
    <source>
        <tissue evidence="1">Flower</tissue>
    </source>
</reference>
<dbReference type="PANTHER" id="PTHR33710">
    <property type="entry name" value="BNAC02G09200D PROTEIN"/>
    <property type="match status" value="1"/>
</dbReference>
<keyword evidence="2" id="KW-1185">Reference proteome</keyword>
<dbReference type="Gene3D" id="3.60.10.10">
    <property type="entry name" value="Endonuclease/exonuclease/phosphatase"/>
    <property type="match status" value="1"/>
</dbReference>
<dbReference type="AlphaFoldDB" id="A0AAQ3KIU4"/>
<dbReference type="GO" id="GO:0003964">
    <property type="term" value="F:RNA-directed DNA polymerase activity"/>
    <property type="evidence" value="ECO:0007669"/>
    <property type="project" value="UniProtKB-KW"/>
</dbReference>